<name>A0A8S5QGJ7_9CAUD</name>
<reference evidence="2" key="1">
    <citation type="journal article" date="2021" name="Proc. Natl. Acad. Sci. U.S.A.">
        <title>A Catalog of Tens of Thousands of Viruses from Human Metagenomes Reveals Hidden Associations with Chronic Diseases.</title>
        <authorList>
            <person name="Tisza M.J."/>
            <person name="Buck C.B."/>
        </authorList>
    </citation>
    <scope>NUCLEOTIDE SEQUENCE</scope>
    <source>
        <strain evidence="2">Ctr8v12</strain>
    </source>
</reference>
<sequence>MSEDAIALIVGLIVIAVSLWHTVRNNGGNDDINFG</sequence>
<keyword evidence="1" id="KW-0812">Transmembrane</keyword>
<keyword evidence="1" id="KW-1133">Transmembrane helix</keyword>
<protein>
    <submittedName>
        <fullName evidence="2">Uncharacterized protein</fullName>
    </submittedName>
</protein>
<evidence type="ECO:0000256" key="1">
    <source>
        <dbReference type="SAM" id="Phobius"/>
    </source>
</evidence>
<feature type="transmembrane region" description="Helical" evidence="1">
    <location>
        <begin position="6"/>
        <end position="23"/>
    </location>
</feature>
<dbReference type="EMBL" id="BK015649">
    <property type="protein sequence ID" value="DAE17987.1"/>
    <property type="molecule type" value="Genomic_DNA"/>
</dbReference>
<proteinExistence type="predicted"/>
<organism evidence="2">
    <name type="scientific">Siphoviridae sp. ctr8v12</name>
    <dbReference type="NCBI Taxonomy" id="2825685"/>
    <lineage>
        <taxon>Viruses</taxon>
        <taxon>Duplodnaviria</taxon>
        <taxon>Heunggongvirae</taxon>
        <taxon>Uroviricota</taxon>
        <taxon>Caudoviricetes</taxon>
    </lineage>
</organism>
<accession>A0A8S5QGJ7</accession>
<evidence type="ECO:0000313" key="2">
    <source>
        <dbReference type="EMBL" id="DAE17987.1"/>
    </source>
</evidence>
<keyword evidence="1" id="KW-0472">Membrane</keyword>